<protein>
    <submittedName>
        <fullName evidence="2">Alpha-1,4-N-acetylgalactosamine transferase PglJ</fullName>
    </submittedName>
</protein>
<dbReference type="GO" id="GO:0016740">
    <property type="term" value="F:transferase activity"/>
    <property type="evidence" value="ECO:0007669"/>
    <property type="project" value="UniProtKB-KW"/>
</dbReference>
<keyword evidence="3" id="KW-1185">Reference proteome</keyword>
<accession>A0ABS5QMV4</accession>
<dbReference type="PANTHER" id="PTHR12526">
    <property type="entry name" value="GLYCOSYLTRANSFERASE"/>
    <property type="match status" value="1"/>
</dbReference>
<evidence type="ECO:0000313" key="3">
    <source>
        <dbReference type="Proteomes" id="UP000680365"/>
    </source>
</evidence>
<dbReference type="SUPFAM" id="SSF53756">
    <property type="entry name" value="UDP-Glycosyltransferase/glycogen phosphorylase"/>
    <property type="match status" value="1"/>
</dbReference>
<organism evidence="2 3">
    <name type="scientific">Candidatus Vampirococcus lugosii</name>
    <dbReference type="NCBI Taxonomy" id="2789015"/>
    <lineage>
        <taxon>Bacteria</taxon>
        <taxon>Candidatus Absconditibacteriota</taxon>
        <taxon>Vampirococcus</taxon>
    </lineage>
</organism>
<dbReference type="Proteomes" id="UP000680365">
    <property type="component" value="Unassembled WGS sequence"/>
</dbReference>
<gene>
    <name evidence="2" type="ORF">VAMP_275n31</name>
</gene>
<dbReference type="RefSeq" id="WP_213349744.1">
    <property type="nucleotide sequence ID" value="NZ_JAEDAM010000069.1"/>
</dbReference>
<dbReference type="EMBL" id="JAEDAM010000069">
    <property type="protein sequence ID" value="MBS8122304.1"/>
    <property type="molecule type" value="Genomic_DNA"/>
</dbReference>
<reference evidence="2 3" key="1">
    <citation type="journal article" date="2021" name="Nat. Commun.">
        <title>Reductive evolution and unique predatory mode in the CPR bacterium Vampirococcus lugosii.</title>
        <authorList>
            <person name="Moreira D."/>
            <person name="Zivanovic Y."/>
            <person name="Lopez-Archilla A.I."/>
            <person name="Iniesto M."/>
            <person name="Lopez-Garcia P."/>
        </authorList>
    </citation>
    <scope>NUCLEOTIDE SEQUENCE [LARGE SCALE GENOMIC DNA]</scope>
    <source>
        <strain evidence="2">Chiprana</strain>
    </source>
</reference>
<evidence type="ECO:0000313" key="2">
    <source>
        <dbReference type="EMBL" id="MBS8122304.1"/>
    </source>
</evidence>
<dbReference type="CDD" id="cd03811">
    <property type="entry name" value="GT4_GT28_WabH-like"/>
    <property type="match status" value="1"/>
</dbReference>
<feature type="domain" description="Glycosyl transferase family 1" evidence="1">
    <location>
        <begin position="95"/>
        <end position="268"/>
    </location>
</feature>
<comment type="caution">
    <text evidence="2">The sequence shown here is derived from an EMBL/GenBank/DDBJ whole genome shotgun (WGS) entry which is preliminary data.</text>
</comment>
<proteinExistence type="predicted"/>
<dbReference type="InterPro" id="IPR001296">
    <property type="entry name" value="Glyco_trans_1"/>
</dbReference>
<evidence type="ECO:0000259" key="1">
    <source>
        <dbReference type="Pfam" id="PF00534"/>
    </source>
</evidence>
<dbReference type="PANTHER" id="PTHR12526:SF630">
    <property type="entry name" value="GLYCOSYLTRANSFERASE"/>
    <property type="match status" value="1"/>
</dbReference>
<name>A0ABS5QMV4_9BACT</name>
<dbReference type="Gene3D" id="3.40.50.2000">
    <property type="entry name" value="Glycogen Phosphorylase B"/>
    <property type="match status" value="2"/>
</dbReference>
<dbReference type="Pfam" id="PF00534">
    <property type="entry name" value="Glycos_transf_1"/>
    <property type="match status" value="1"/>
</dbReference>
<keyword evidence="2" id="KW-0808">Transferase</keyword>
<sequence>MEEANFPNILSKYFGSKSKIVISIRTNINKKSGLYKKLIKFLYPKADFITPIVKEGSQNLIQNYGINPKRIQNIYNMFDIKVIQEKSKEDLGDYQELFNNGKYTFINIGKFINAKNQKLLLNAFDKFHQKNPNTQLIILGDGELKEELKNQRKSLSSKEDIYFLGVHENPYKFLANSDAYISSSSWEGMGRVLVEAMACGLSIISTDHPTGAKEIMKKDIQSFEMVDGVSKDKYGILVPVDDEKSLTQAMQDLYDDKDLQGHYSKQSKLRAKDFDVENIINEWENVL</sequence>